<protein>
    <recommendedName>
        <fullName evidence="2">histidine kinase</fullName>
        <ecNumber evidence="2">2.7.13.3</ecNumber>
    </recommendedName>
</protein>
<dbReference type="Gene3D" id="1.10.287.130">
    <property type="match status" value="1"/>
</dbReference>
<dbReference type="AlphaFoldDB" id="A0A7G9Y8H3"/>
<dbReference type="InterPro" id="IPR005467">
    <property type="entry name" value="His_kinase_dom"/>
</dbReference>
<dbReference type="InterPro" id="IPR004358">
    <property type="entry name" value="Sig_transdc_His_kin-like_C"/>
</dbReference>
<dbReference type="Pfam" id="PF00512">
    <property type="entry name" value="HisKA"/>
    <property type="match status" value="1"/>
</dbReference>
<feature type="transmembrane region" description="Helical" evidence="7">
    <location>
        <begin position="35"/>
        <end position="52"/>
    </location>
</feature>
<keyword evidence="6" id="KW-0175">Coiled coil</keyword>
<dbReference type="FunFam" id="3.30.565.10:FF:000006">
    <property type="entry name" value="Sensor histidine kinase WalK"/>
    <property type="match status" value="1"/>
</dbReference>
<proteinExistence type="predicted"/>
<dbReference type="InterPro" id="IPR003594">
    <property type="entry name" value="HATPase_dom"/>
</dbReference>
<evidence type="ECO:0000256" key="5">
    <source>
        <dbReference type="ARBA" id="ARBA00022777"/>
    </source>
</evidence>
<dbReference type="PANTHER" id="PTHR43304">
    <property type="entry name" value="PHYTOCHROME-LIKE PROTEIN CPH1"/>
    <property type="match status" value="1"/>
</dbReference>
<dbReference type="GO" id="GO:0000155">
    <property type="term" value="F:phosphorelay sensor kinase activity"/>
    <property type="evidence" value="ECO:0007669"/>
    <property type="project" value="InterPro"/>
</dbReference>
<evidence type="ECO:0000259" key="8">
    <source>
        <dbReference type="PROSITE" id="PS50109"/>
    </source>
</evidence>
<keyword evidence="3" id="KW-0597">Phosphoprotein</keyword>
<feature type="transmembrane region" description="Helical" evidence="7">
    <location>
        <begin position="84"/>
        <end position="105"/>
    </location>
</feature>
<feature type="domain" description="Histidine kinase" evidence="8">
    <location>
        <begin position="163"/>
        <end position="376"/>
    </location>
</feature>
<dbReference type="EC" id="2.7.13.3" evidence="2"/>
<dbReference type="PRINTS" id="PR00344">
    <property type="entry name" value="BCTRLSENSOR"/>
</dbReference>
<evidence type="ECO:0000256" key="3">
    <source>
        <dbReference type="ARBA" id="ARBA00022553"/>
    </source>
</evidence>
<dbReference type="SUPFAM" id="SSF55874">
    <property type="entry name" value="ATPase domain of HSP90 chaperone/DNA topoisomerase II/histidine kinase"/>
    <property type="match status" value="1"/>
</dbReference>
<evidence type="ECO:0000256" key="1">
    <source>
        <dbReference type="ARBA" id="ARBA00000085"/>
    </source>
</evidence>
<evidence type="ECO:0000313" key="9">
    <source>
        <dbReference type="EMBL" id="QNO44307.1"/>
    </source>
</evidence>
<organism evidence="9">
    <name type="scientific">Candidatus Methanogaster sp. ANME-2c ERB4</name>
    <dbReference type="NCBI Taxonomy" id="2759911"/>
    <lineage>
        <taxon>Archaea</taxon>
        <taxon>Methanobacteriati</taxon>
        <taxon>Methanobacteriota</taxon>
        <taxon>Stenosarchaea group</taxon>
        <taxon>Methanomicrobia</taxon>
        <taxon>Methanosarcinales</taxon>
        <taxon>ANME-2 cluster</taxon>
        <taxon>Candidatus Methanogasteraceae</taxon>
        <taxon>Candidatus Methanogaster</taxon>
    </lineage>
</organism>
<gene>
    <name evidence="9" type="primary">sasA</name>
    <name evidence="10" type="ORF">CLCIFPGF_00010</name>
    <name evidence="9" type="ORF">JFPJJDFG_00002</name>
</gene>
<sequence length="381" mass="43046">MDEQKDRYKVQVIAILLAVACALIYYFHAVLKTDVIFSHFFYIPIILAAFWWKRKGLSVAIFLAVLLLLSDFFILPGATVVDAFLRSLMLVVIAFIVAILSEQIAKVKEQLQKHRDRLEELVEERTAELQREINERKQVEKELTRTVADLVRSNAELEQFAYVASHDLQEPLRMVSSYMGLMKRRYEGKLDSDADEFIGFAVDGANRMQTLINDLLAFSRVGTRGKPLTPTDCETLLEHTLSDLKVSIDDSGAVITYDALATVMADGSQLAQVFQNLIGNAIKFRGEEPPRVHIAAEQKGNEWVFSVADNGIGISPEFFERIFVIFQRLHGRGEYEGTGIGLAVCKKIVERHGGRMWVESEPERGSTFYFTIPTKASGEWS</sequence>
<dbReference type="SMART" id="SM00388">
    <property type="entry name" value="HisKA"/>
    <property type="match status" value="1"/>
</dbReference>
<evidence type="ECO:0000256" key="7">
    <source>
        <dbReference type="SAM" id="Phobius"/>
    </source>
</evidence>
<dbReference type="Gene3D" id="3.30.565.10">
    <property type="entry name" value="Histidine kinase-like ATPase, C-terminal domain"/>
    <property type="match status" value="1"/>
</dbReference>
<keyword evidence="7" id="KW-0812">Transmembrane</keyword>
<dbReference type="InterPro" id="IPR003661">
    <property type="entry name" value="HisK_dim/P_dom"/>
</dbReference>
<reference evidence="9" key="1">
    <citation type="submission" date="2020-06" db="EMBL/GenBank/DDBJ databases">
        <title>Unique genomic features of the anaerobic methanotrophic archaea.</title>
        <authorList>
            <person name="Chadwick G.L."/>
            <person name="Skennerton C.T."/>
            <person name="Laso-Perez R."/>
            <person name="Leu A.O."/>
            <person name="Speth D.R."/>
            <person name="Yu H."/>
            <person name="Morgan-Lang C."/>
            <person name="Hatzenpichler R."/>
            <person name="Goudeau D."/>
            <person name="Malmstrom R."/>
            <person name="Brazelton W.J."/>
            <person name="Woyke T."/>
            <person name="Hallam S.J."/>
            <person name="Tyson G.W."/>
            <person name="Wegener G."/>
            <person name="Boetius A."/>
            <person name="Orphan V."/>
        </authorList>
    </citation>
    <scope>NUCLEOTIDE SEQUENCE</scope>
</reference>
<evidence type="ECO:0000256" key="2">
    <source>
        <dbReference type="ARBA" id="ARBA00012438"/>
    </source>
</evidence>
<dbReference type="CDD" id="cd16921">
    <property type="entry name" value="HATPase_FilI-like"/>
    <property type="match status" value="1"/>
</dbReference>
<evidence type="ECO:0000256" key="4">
    <source>
        <dbReference type="ARBA" id="ARBA00022679"/>
    </source>
</evidence>
<dbReference type="InterPro" id="IPR036890">
    <property type="entry name" value="HATPase_C_sf"/>
</dbReference>
<accession>A0A7G9Y8H3</accession>
<dbReference type="SMART" id="SM00387">
    <property type="entry name" value="HATPase_c"/>
    <property type="match status" value="1"/>
</dbReference>
<dbReference type="PANTHER" id="PTHR43304:SF1">
    <property type="entry name" value="PAC DOMAIN-CONTAINING PROTEIN"/>
    <property type="match status" value="1"/>
</dbReference>
<name>A0A7G9Y8H3_9EURY</name>
<keyword evidence="4 9" id="KW-0808">Transferase</keyword>
<evidence type="ECO:0000313" key="10">
    <source>
        <dbReference type="EMBL" id="QNO45853.1"/>
    </source>
</evidence>
<dbReference type="PROSITE" id="PS50109">
    <property type="entry name" value="HIS_KIN"/>
    <property type="match status" value="1"/>
</dbReference>
<dbReference type="EMBL" id="MT630951">
    <property type="protein sequence ID" value="QNO44307.1"/>
    <property type="molecule type" value="Genomic_DNA"/>
</dbReference>
<keyword evidence="7" id="KW-0472">Membrane</keyword>
<dbReference type="PROSITE" id="PS51257">
    <property type="entry name" value="PROKAR_LIPOPROTEIN"/>
    <property type="match status" value="1"/>
</dbReference>
<dbReference type="CDD" id="cd00082">
    <property type="entry name" value="HisKA"/>
    <property type="match status" value="1"/>
</dbReference>
<dbReference type="SUPFAM" id="SSF47384">
    <property type="entry name" value="Homodimeric domain of signal transducing histidine kinase"/>
    <property type="match status" value="1"/>
</dbReference>
<evidence type="ECO:0000256" key="6">
    <source>
        <dbReference type="SAM" id="Coils"/>
    </source>
</evidence>
<feature type="transmembrane region" description="Helical" evidence="7">
    <location>
        <begin position="59"/>
        <end position="78"/>
    </location>
</feature>
<keyword evidence="7" id="KW-1133">Transmembrane helix</keyword>
<dbReference type="Pfam" id="PF02518">
    <property type="entry name" value="HATPase_c"/>
    <property type="match status" value="1"/>
</dbReference>
<dbReference type="EMBL" id="MT631157">
    <property type="protein sequence ID" value="QNO45853.1"/>
    <property type="molecule type" value="Genomic_DNA"/>
</dbReference>
<comment type="catalytic activity">
    <reaction evidence="1">
        <text>ATP + protein L-histidine = ADP + protein N-phospho-L-histidine.</text>
        <dbReference type="EC" id="2.7.13.3"/>
    </reaction>
</comment>
<dbReference type="InterPro" id="IPR052162">
    <property type="entry name" value="Sensor_kinase/Photoreceptor"/>
</dbReference>
<keyword evidence="5 9" id="KW-0418">Kinase</keyword>
<feature type="transmembrane region" description="Helical" evidence="7">
    <location>
        <begin position="12"/>
        <end position="29"/>
    </location>
</feature>
<dbReference type="InterPro" id="IPR036097">
    <property type="entry name" value="HisK_dim/P_sf"/>
</dbReference>
<feature type="coiled-coil region" evidence="6">
    <location>
        <begin position="97"/>
        <end position="149"/>
    </location>
</feature>